<sequence>MVRCMGPLQALILLLLASLASSSLAQSGYRAALTHVDSKGGFTKAELIRRAAHRNRLRATSGYSITSSSSDSSARLYSGQAEYLMELAIGTPPVAFIALADTGSDLTWTQCQPCKLCFPQDTPIYDTSASSSFSPVACSSATCLPIWSRNCSSSPVCRYRYAYGDGAYSTGILGTETITFGSSSTSSAAHGVAFGCGADNGGASYNSTGTVGLGRGTLSLVAQLGAGKFSYCLTDFFNSSLGSPFMFGSLADIAEGDAVLVQSTPLLQNPRIPSRYYVSLEGISLGDARLPIPNDTFALRADGTGGMIVDSGTIFTALDESAFRVVVHHVAAVLGQPVANASSLDSPCFPAPNGERQLPIMPDMVLHFAGGGDTRLDFTGGADMRLHRDNYMYFNEEDSSFCLSIEGTTSGSTSVLGNFQQQNIQMLFDMTVGQMSFRYTDCSKL</sequence>
<keyword evidence="4" id="KW-0378">Hydrolase</keyword>
<evidence type="ECO:0000256" key="1">
    <source>
        <dbReference type="ARBA" id="ARBA00007447"/>
    </source>
</evidence>
<reference evidence="8" key="1">
    <citation type="submission" date="2023-07" db="EMBL/GenBank/DDBJ databases">
        <title>A chromosome-level genome assembly of Lolium multiflorum.</title>
        <authorList>
            <person name="Chen Y."/>
            <person name="Copetti D."/>
            <person name="Kolliker R."/>
            <person name="Studer B."/>
        </authorList>
    </citation>
    <scope>NUCLEOTIDE SEQUENCE</scope>
    <source>
        <strain evidence="8">02402/16</strain>
        <tissue evidence="8">Leaf</tissue>
    </source>
</reference>
<dbReference type="InterPro" id="IPR034161">
    <property type="entry name" value="Pepsin-like_plant"/>
</dbReference>
<evidence type="ECO:0000256" key="5">
    <source>
        <dbReference type="ARBA" id="ARBA00023180"/>
    </source>
</evidence>
<dbReference type="PANTHER" id="PTHR47967:SF29">
    <property type="entry name" value="PEPTIDASE A1 DOMAIN-CONTAINING PROTEIN"/>
    <property type="match status" value="1"/>
</dbReference>
<evidence type="ECO:0000256" key="4">
    <source>
        <dbReference type="ARBA" id="ARBA00022801"/>
    </source>
</evidence>
<dbReference type="SUPFAM" id="SSF50630">
    <property type="entry name" value="Acid proteases"/>
    <property type="match status" value="1"/>
</dbReference>
<keyword evidence="5" id="KW-0325">Glycoprotein</keyword>
<comment type="similarity">
    <text evidence="1">Belongs to the peptidase A1 family.</text>
</comment>
<dbReference type="Gene3D" id="2.40.70.10">
    <property type="entry name" value="Acid Proteases"/>
    <property type="match status" value="2"/>
</dbReference>
<proteinExistence type="inferred from homology"/>
<dbReference type="InterPro" id="IPR051708">
    <property type="entry name" value="Plant_Aspart_Prot_A1"/>
</dbReference>
<comment type="caution">
    <text evidence="8">The sequence shown here is derived from an EMBL/GenBank/DDBJ whole genome shotgun (WGS) entry which is preliminary data.</text>
</comment>
<dbReference type="CDD" id="cd05476">
    <property type="entry name" value="pepsin_A_like_plant"/>
    <property type="match status" value="1"/>
</dbReference>
<protein>
    <recommendedName>
        <fullName evidence="7">Peptidase A1 domain-containing protein</fullName>
    </recommendedName>
</protein>
<keyword evidence="2" id="KW-0645">Protease</keyword>
<organism evidence="8 9">
    <name type="scientific">Lolium multiflorum</name>
    <name type="common">Italian ryegrass</name>
    <name type="synonym">Lolium perenne subsp. multiflorum</name>
    <dbReference type="NCBI Taxonomy" id="4521"/>
    <lineage>
        <taxon>Eukaryota</taxon>
        <taxon>Viridiplantae</taxon>
        <taxon>Streptophyta</taxon>
        <taxon>Embryophyta</taxon>
        <taxon>Tracheophyta</taxon>
        <taxon>Spermatophyta</taxon>
        <taxon>Magnoliopsida</taxon>
        <taxon>Liliopsida</taxon>
        <taxon>Poales</taxon>
        <taxon>Poaceae</taxon>
        <taxon>BOP clade</taxon>
        <taxon>Pooideae</taxon>
        <taxon>Poodae</taxon>
        <taxon>Poeae</taxon>
        <taxon>Poeae Chloroplast Group 2 (Poeae type)</taxon>
        <taxon>Loliodinae</taxon>
        <taxon>Loliinae</taxon>
        <taxon>Lolium</taxon>
    </lineage>
</organism>
<dbReference type="Pfam" id="PF14543">
    <property type="entry name" value="TAXi_N"/>
    <property type="match status" value="1"/>
</dbReference>
<dbReference type="PANTHER" id="PTHR47967">
    <property type="entry name" value="OS07G0603500 PROTEIN-RELATED"/>
    <property type="match status" value="1"/>
</dbReference>
<dbReference type="AlphaFoldDB" id="A0AAD8RY87"/>
<dbReference type="PROSITE" id="PS51767">
    <property type="entry name" value="PEPTIDASE_A1"/>
    <property type="match status" value="1"/>
</dbReference>
<keyword evidence="6" id="KW-0732">Signal</keyword>
<dbReference type="InterPro" id="IPR032799">
    <property type="entry name" value="TAXi_C"/>
</dbReference>
<feature type="chain" id="PRO_5041948008" description="Peptidase A1 domain-containing protein" evidence="6">
    <location>
        <begin position="26"/>
        <end position="445"/>
    </location>
</feature>
<evidence type="ECO:0000259" key="7">
    <source>
        <dbReference type="PROSITE" id="PS51767"/>
    </source>
</evidence>
<gene>
    <name evidence="8" type="ORF">QYE76_006456</name>
</gene>
<dbReference type="InterPro" id="IPR032861">
    <property type="entry name" value="TAXi_N"/>
</dbReference>
<dbReference type="Proteomes" id="UP001231189">
    <property type="component" value="Unassembled WGS sequence"/>
</dbReference>
<dbReference type="GO" id="GO:0004190">
    <property type="term" value="F:aspartic-type endopeptidase activity"/>
    <property type="evidence" value="ECO:0007669"/>
    <property type="project" value="UniProtKB-KW"/>
</dbReference>
<name>A0AAD8RY87_LOLMU</name>
<evidence type="ECO:0000256" key="2">
    <source>
        <dbReference type="ARBA" id="ARBA00022670"/>
    </source>
</evidence>
<evidence type="ECO:0000256" key="3">
    <source>
        <dbReference type="ARBA" id="ARBA00022750"/>
    </source>
</evidence>
<evidence type="ECO:0000313" key="8">
    <source>
        <dbReference type="EMBL" id="KAK1632141.1"/>
    </source>
</evidence>
<dbReference type="Pfam" id="PF14541">
    <property type="entry name" value="TAXi_C"/>
    <property type="match status" value="1"/>
</dbReference>
<feature type="signal peptide" evidence="6">
    <location>
        <begin position="1"/>
        <end position="25"/>
    </location>
</feature>
<dbReference type="GO" id="GO:0006508">
    <property type="term" value="P:proteolysis"/>
    <property type="evidence" value="ECO:0007669"/>
    <property type="project" value="UniProtKB-KW"/>
</dbReference>
<accession>A0AAD8RY87</accession>
<dbReference type="GO" id="GO:0005576">
    <property type="term" value="C:extracellular region"/>
    <property type="evidence" value="ECO:0007669"/>
    <property type="project" value="TreeGrafter"/>
</dbReference>
<keyword evidence="9" id="KW-1185">Reference proteome</keyword>
<keyword evidence="3" id="KW-0064">Aspartyl protease</keyword>
<dbReference type="InterPro" id="IPR021109">
    <property type="entry name" value="Peptidase_aspartic_dom_sf"/>
</dbReference>
<dbReference type="EMBL" id="JAUUTY010000005">
    <property type="protein sequence ID" value="KAK1632141.1"/>
    <property type="molecule type" value="Genomic_DNA"/>
</dbReference>
<feature type="domain" description="Peptidase A1" evidence="7">
    <location>
        <begin position="83"/>
        <end position="438"/>
    </location>
</feature>
<evidence type="ECO:0000313" key="9">
    <source>
        <dbReference type="Proteomes" id="UP001231189"/>
    </source>
</evidence>
<evidence type="ECO:0000256" key="6">
    <source>
        <dbReference type="SAM" id="SignalP"/>
    </source>
</evidence>
<dbReference type="InterPro" id="IPR033121">
    <property type="entry name" value="PEPTIDASE_A1"/>
</dbReference>